<dbReference type="EMBL" id="BAAAPM010000009">
    <property type="protein sequence ID" value="GAA1740080.1"/>
    <property type="molecule type" value="Genomic_DNA"/>
</dbReference>
<name>A0ABN2JV89_9MICO</name>
<feature type="region of interest" description="Disordered" evidence="1">
    <location>
        <begin position="151"/>
        <end position="188"/>
    </location>
</feature>
<protein>
    <submittedName>
        <fullName evidence="2">Uncharacterized protein</fullName>
    </submittedName>
</protein>
<dbReference type="Proteomes" id="UP001501138">
    <property type="component" value="Unassembled WGS sequence"/>
</dbReference>
<feature type="region of interest" description="Disordered" evidence="1">
    <location>
        <begin position="1"/>
        <end position="30"/>
    </location>
</feature>
<accession>A0ABN2JV89</accession>
<gene>
    <name evidence="2" type="ORF">GCM10009809_39570</name>
</gene>
<evidence type="ECO:0000256" key="1">
    <source>
        <dbReference type="SAM" id="MobiDB-lite"/>
    </source>
</evidence>
<sequence length="188" mass="19937">MQASTVSCGQLTEPTLRPTRTESVGSVTSTRSAPDCWKVKIRTRSPTATASSTMAVMIRGVDTATSTPHDPSNIHSFFGLFTRATVRGTPNSVLHKREKTRFALSSPVAPTTTSAAATSAPSRELSSQASARSQSASGTWATRMAAGFLSTSTTSWSCDRSSRAMDRPTEPAPAMTTRISPAPRWGRA</sequence>
<evidence type="ECO:0000313" key="3">
    <source>
        <dbReference type="Proteomes" id="UP001501138"/>
    </source>
</evidence>
<organism evidence="2 3">
    <name type="scientific">Isoptericola hypogeus</name>
    <dbReference type="NCBI Taxonomy" id="300179"/>
    <lineage>
        <taxon>Bacteria</taxon>
        <taxon>Bacillati</taxon>
        <taxon>Actinomycetota</taxon>
        <taxon>Actinomycetes</taxon>
        <taxon>Micrococcales</taxon>
        <taxon>Promicromonosporaceae</taxon>
        <taxon>Isoptericola</taxon>
    </lineage>
</organism>
<proteinExistence type="predicted"/>
<evidence type="ECO:0000313" key="2">
    <source>
        <dbReference type="EMBL" id="GAA1740080.1"/>
    </source>
</evidence>
<feature type="region of interest" description="Disordered" evidence="1">
    <location>
        <begin position="105"/>
        <end position="138"/>
    </location>
</feature>
<feature type="compositionally biased region" description="Polar residues" evidence="1">
    <location>
        <begin position="1"/>
        <end position="13"/>
    </location>
</feature>
<keyword evidence="3" id="KW-1185">Reference proteome</keyword>
<feature type="compositionally biased region" description="Polar residues" evidence="1">
    <location>
        <begin position="21"/>
        <end position="30"/>
    </location>
</feature>
<comment type="caution">
    <text evidence="2">The sequence shown here is derived from an EMBL/GenBank/DDBJ whole genome shotgun (WGS) entry which is preliminary data.</text>
</comment>
<feature type="compositionally biased region" description="Low complexity" evidence="1">
    <location>
        <begin position="105"/>
        <end position="137"/>
    </location>
</feature>
<reference evidence="2 3" key="1">
    <citation type="journal article" date="2019" name="Int. J. Syst. Evol. Microbiol.">
        <title>The Global Catalogue of Microorganisms (GCM) 10K type strain sequencing project: providing services to taxonomists for standard genome sequencing and annotation.</title>
        <authorList>
            <consortium name="The Broad Institute Genomics Platform"/>
            <consortium name="The Broad Institute Genome Sequencing Center for Infectious Disease"/>
            <person name="Wu L."/>
            <person name="Ma J."/>
        </authorList>
    </citation>
    <scope>NUCLEOTIDE SEQUENCE [LARGE SCALE GENOMIC DNA]</scope>
    <source>
        <strain evidence="2 3">JCM 15589</strain>
    </source>
</reference>
<feature type="compositionally biased region" description="Basic and acidic residues" evidence="1">
    <location>
        <begin position="160"/>
        <end position="169"/>
    </location>
</feature>